<dbReference type="PANTHER" id="PTHR33067">
    <property type="entry name" value="RNA-DIRECTED DNA POLYMERASE-RELATED"/>
    <property type="match status" value="1"/>
</dbReference>
<sequence length="611" mass="68292">MWEGRKCRSCPFQLAETRGASSSTWYFVVPNLGNNLVNQRPGCRNQPNQYILPHQRGQPGNQIQHQGNQGSGSGYNNYQGPQGNFHHNQSSGFNHQGAGSSQRQQNRATGDLVGELLNSQQNLQNNMMYNNDVVHRLQDAQQEQKAAMDMLTRQLAQIATTLNEIRGNDGKIPATVKMPDKANISQITLRSGKTYQGPSQLVDDGVAEAERRGDGELVQDDIRPCDLGNSLPPMADPFFLDQEPEEEEEQQEKKTHRGTSGETPSGSEVKQAKPYPGRRETRRKKEDPIDFMEIFGNRFIKDFIAGKAKADGKIVIGESVSTVIQRRRLPSKRTDPGMFTLPIKIGDVRIEHAMCDLGASINVLPYSVYQKLVGARLMKTKVVIQLIDRSCINPVGVLKNVIVKVHDFLYPADFHVIRMSEADSAESSGVLLGRPFLRTSKTLIDVCEGTICLDYHGEKYTFNIDEAMKKPLDVENLHSVDVISPLVQEYLEEEFLKEKFEGALENEEVKEEVASWCEAVQKKDLTDEEISEAIMEFCQAKGSAGSSRPAQLTSIEKALGQENQPTGEEHKNPLPQEENPMKELKKLPPGLKYAYLGEEEIMPIIINSQLT</sequence>
<reference evidence="2 3" key="1">
    <citation type="submission" date="2024-06" db="EMBL/GenBank/DDBJ databases">
        <title>A chromosome level genome sequence of Diviner's sage (Salvia divinorum).</title>
        <authorList>
            <person name="Ford S.A."/>
            <person name="Ro D.-K."/>
            <person name="Ness R.W."/>
            <person name="Phillips M.A."/>
        </authorList>
    </citation>
    <scope>NUCLEOTIDE SEQUENCE [LARGE SCALE GENOMIC DNA]</scope>
    <source>
        <strain evidence="2">SAF-2024a</strain>
        <tissue evidence="2">Leaf</tissue>
    </source>
</reference>
<proteinExistence type="predicted"/>
<dbReference type="SUPFAM" id="SSF50630">
    <property type="entry name" value="Acid proteases"/>
    <property type="match status" value="1"/>
</dbReference>
<name>A0ABD1IJ84_SALDI</name>
<evidence type="ECO:0000256" key="1">
    <source>
        <dbReference type="SAM" id="MobiDB-lite"/>
    </source>
</evidence>
<dbReference type="PANTHER" id="PTHR33067:SF15">
    <property type="entry name" value="RNA-DIRECTED DNA POLYMERASE"/>
    <property type="match status" value="1"/>
</dbReference>
<feature type="compositionally biased region" description="Polar residues" evidence="1">
    <location>
        <begin position="258"/>
        <end position="268"/>
    </location>
</feature>
<feature type="compositionally biased region" description="Polar residues" evidence="1">
    <location>
        <begin position="85"/>
        <end position="107"/>
    </location>
</feature>
<dbReference type="CDD" id="cd00303">
    <property type="entry name" value="retropepsin_like"/>
    <property type="match status" value="1"/>
</dbReference>
<feature type="compositionally biased region" description="Low complexity" evidence="1">
    <location>
        <begin position="57"/>
        <end position="81"/>
    </location>
</feature>
<gene>
    <name evidence="2" type="ORF">AAHA92_00340</name>
</gene>
<accession>A0ABD1IJ84</accession>
<evidence type="ECO:0000313" key="3">
    <source>
        <dbReference type="Proteomes" id="UP001567538"/>
    </source>
</evidence>
<dbReference type="Gene3D" id="2.40.70.10">
    <property type="entry name" value="Acid Proteases"/>
    <property type="match status" value="1"/>
</dbReference>
<feature type="compositionally biased region" description="Basic and acidic residues" evidence="1">
    <location>
        <begin position="212"/>
        <end position="224"/>
    </location>
</feature>
<keyword evidence="3" id="KW-1185">Reference proteome</keyword>
<evidence type="ECO:0000313" key="2">
    <source>
        <dbReference type="EMBL" id="KAL1568768.1"/>
    </source>
</evidence>
<dbReference type="AlphaFoldDB" id="A0ABD1IJ84"/>
<dbReference type="Proteomes" id="UP001567538">
    <property type="component" value="Unassembled WGS sequence"/>
</dbReference>
<organism evidence="2 3">
    <name type="scientific">Salvia divinorum</name>
    <name type="common">Maria pastora</name>
    <name type="synonym">Diviner's sage</name>
    <dbReference type="NCBI Taxonomy" id="28513"/>
    <lineage>
        <taxon>Eukaryota</taxon>
        <taxon>Viridiplantae</taxon>
        <taxon>Streptophyta</taxon>
        <taxon>Embryophyta</taxon>
        <taxon>Tracheophyta</taxon>
        <taxon>Spermatophyta</taxon>
        <taxon>Magnoliopsida</taxon>
        <taxon>eudicotyledons</taxon>
        <taxon>Gunneridae</taxon>
        <taxon>Pentapetalae</taxon>
        <taxon>asterids</taxon>
        <taxon>lamiids</taxon>
        <taxon>Lamiales</taxon>
        <taxon>Lamiaceae</taxon>
        <taxon>Nepetoideae</taxon>
        <taxon>Mentheae</taxon>
        <taxon>Salviinae</taxon>
        <taxon>Salvia</taxon>
        <taxon>Salvia subgen. Calosphace</taxon>
    </lineage>
</organism>
<feature type="region of interest" description="Disordered" evidence="1">
    <location>
        <begin position="50"/>
        <end position="107"/>
    </location>
</feature>
<dbReference type="EMBL" id="JBEAFC010000001">
    <property type="protein sequence ID" value="KAL1568768.1"/>
    <property type="molecule type" value="Genomic_DNA"/>
</dbReference>
<feature type="region of interest" description="Disordered" evidence="1">
    <location>
        <begin position="559"/>
        <end position="585"/>
    </location>
</feature>
<comment type="caution">
    <text evidence="2">The sequence shown here is derived from an EMBL/GenBank/DDBJ whole genome shotgun (WGS) entry which is preliminary data.</text>
</comment>
<protein>
    <submittedName>
        <fullName evidence="2">Uncharacterized protein</fullName>
    </submittedName>
</protein>
<feature type="region of interest" description="Disordered" evidence="1">
    <location>
        <begin position="212"/>
        <end position="285"/>
    </location>
</feature>
<dbReference type="InterPro" id="IPR021109">
    <property type="entry name" value="Peptidase_aspartic_dom_sf"/>
</dbReference>